<dbReference type="GO" id="GO:0050660">
    <property type="term" value="F:flavin adenine dinucleotide binding"/>
    <property type="evidence" value="ECO:0007669"/>
    <property type="project" value="TreeGrafter"/>
</dbReference>
<reference evidence="2" key="1">
    <citation type="submission" date="2022-09" db="EMBL/GenBank/DDBJ databases">
        <title>Aureispira anguillicida sp. nov., isolated from Leptocephalus of Japanese eel Anguilla japonica.</title>
        <authorList>
            <person name="Yuasa K."/>
            <person name="Mekata T."/>
            <person name="Ikunari K."/>
        </authorList>
    </citation>
    <scope>NUCLEOTIDE SEQUENCE</scope>
    <source>
        <strain evidence="2">EL160426</strain>
    </source>
</reference>
<dbReference type="Pfam" id="PF01593">
    <property type="entry name" value="Amino_oxidase"/>
    <property type="match status" value="1"/>
</dbReference>
<evidence type="ECO:0000313" key="2">
    <source>
        <dbReference type="EMBL" id="BDS10361.1"/>
    </source>
</evidence>
<dbReference type="InterPro" id="IPR036188">
    <property type="entry name" value="FAD/NAD-bd_sf"/>
</dbReference>
<keyword evidence="3" id="KW-1185">Reference proteome</keyword>
<evidence type="ECO:0000313" key="3">
    <source>
        <dbReference type="Proteomes" id="UP001060919"/>
    </source>
</evidence>
<dbReference type="SUPFAM" id="SSF54373">
    <property type="entry name" value="FAD-linked reductases, C-terminal domain"/>
    <property type="match status" value="1"/>
</dbReference>
<gene>
    <name evidence="2" type="ORF">AsAng_0010690</name>
</gene>
<dbReference type="PANTHER" id="PTHR21197:SF0">
    <property type="entry name" value="UDP-GALACTOPYRANOSE MUTASE"/>
    <property type="match status" value="1"/>
</dbReference>
<sequence>MSNKEIAILGGGPAGLALGYYAQKKNYAFTIYEGQEKTGGNCRTFQYEDFLFDAGAHRIHDKSAEVTQLIKDLMQGELKQIHSPSQIYKDGKFIDFPLTPLNLVSKLGLPTFVKAAAEIALENLKTRTGEDNFERLALKAYGKKIAENFLLNYSQKLWGTPCHQLSTQVAGKRLKGLNVKTFIIEGLLGLKAKTEHIDGAFYYPDYGIGSIFDRLAERCDLNNILTNHKVTKIYHQDQKITKIELNHQSIKTVDCLLNTLPLNVFLNSLSPRPPAEILDLIQQIRFRSILLVVFMIDKPSINNNASMYFPDEEFPFTRIYEPKNRSAKMAPSNKTTLAVEIPCQHNDYWWKLGEEELIEEIKGKVLPLGFFKEDELLNVVVKRLPFAYPILEIGFEEKIATILDYLKGFKNLYTNGRNGLFKYSHIHDMFLTGKATIESIE</sequence>
<dbReference type="RefSeq" id="WP_264791681.1">
    <property type="nucleotide sequence ID" value="NZ_AP026867.1"/>
</dbReference>
<organism evidence="2 3">
    <name type="scientific">Aureispira anguillae</name>
    <dbReference type="NCBI Taxonomy" id="2864201"/>
    <lineage>
        <taxon>Bacteria</taxon>
        <taxon>Pseudomonadati</taxon>
        <taxon>Bacteroidota</taxon>
        <taxon>Saprospiria</taxon>
        <taxon>Saprospirales</taxon>
        <taxon>Saprospiraceae</taxon>
        <taxon>Aureispira</taxon>
    </lineage>
</organism>
<dbReference type="PANTHER" id="PTHR21197">
    <property type="entry name" value="UDP-GALACTOPYRANOSE MUTASE"/>
    <property type="match status" value="1"/>
</dbReference>
<evidence type="ECO:0000259" key="1">
    <source>
        <dbReference type="Pfam" id="PF01593"/>
    </source>
</evidence>
<name>A0A916DRR5_9BACT</name>
<dbReference type="Proteomes" id="UP001060919">
    <property type="component" value="Chromosome"/>
</dbReference>
<protein>
    <submittedName>
        <fullName evidence="2">FAD-dependent oxidoreductase</fullName>
    </submittedName>
</protein>
<dbReference type="GO" id="GO:0016491">
    <property type="term" value="F:oxidoreductase activity"/>
    <property type="evidence" value="ECO:0007669"/>
    <property type="project" value="InterPro"/>
</dbReference>
<proteinExistence type="predicted"/>
<dbReference type="AlphaFoldDB" id="A0A916DRR5"/>
<dbReference type="EMBL" id="AP026867">
    <property type="protein sequence ID" value="BDS10361.1"/>
    <property type="molecule type" value="Genomic_DNA"/>
</dbReference>
<dbReference type="KEGG" id="aup:AsAng_0010690"/>
<dbReference type="GO" id="GO:0005829">
    <property type="term" value="C:cytosol"/>
    <property type="evidence" value="ECO:0007669"/>
    <property type="project" value="TreeGrafter"/>
</dbReference>
<accession>A0A916DRR5</accession>
<dbReference type="InterPro" id="IPR002937">
    <property type="entry name" value="Amino_oxidase"/>
</dbReference>
<dbReference type="SUPFAM" id="SSF51905">
    <property type="entry name" value="FAD/NAD(P)-binding domain"/>
    <property type="match status" value="1"/>
</dbReference>
<dbReference type="Gene3D" id="3.50.50.60">
    <property type="entry name" value="FAD/NAD(P)-binding domain"/>
    <property type="match status" value="1"/>
</dbReference>
<dbReference type="GO" id="GO:0008767">
    <property type="term" value="F:UDP-galactopyranose mutase activity"/>
    <property type="evidence" value="ECO:0007669"/>
    <property type="project" value="TreeGrafter"/>
</dbReference>
<feature type="domain" description="Amine oxidase" evidence="1">
    <location>
        <begin position="14"/>
        <end position="361"/>
    </location>
</feature>